<evidence type="ECO:0000313" key="3">
    <source>
        <dbReference type="Proteomes" id="UP001057375"/>
    </source>
</evidence>
<name>A0ABQ5JSW8_9EUKA</name>
<dbReference type="Proteomes" id="UP001057375">
    <property type="component" value="Unassembled WGS sequence"/>
</dbReference>
<feature type="region of interest" description="Disordered" evidence="1">
    <location>
        <begin position="1"/>
        <end position="94"/>
    </location>
</feature>
<dbReference type="EMBL" id="BQXS01011675">
    <property type="protein sequence ID" value="GKT15458.1"/>
    <property type="molecule type" value="Genomic_DNA"/>
</dbReference>
<sequence>MPKKGMIGFGDIPAMEQELQEQQEAKERKHAEYVEKKETEKKEKKKKEVQAMTDLWGKRITKGGKAINPAEAKKRKDKKKAKAKKHKEEEKVGQPQIKVHRKRLGDICSSILPQALRTIHQEEGETSNALFHRIIDSIYVCFRDAQPLIESNFPTEIAWNMFCILRARPLCLLPEAIIQRLRNVFLSASPKEVIEIVEQNINELVVSSPLSASAYLVIQLAFALPIDNTIVISTKKYINKVIKETRMTNELQIFAIALLGSYLG</sequence>
<feature type="compositionally biased region" description="Basic and acidic residues" evidence="1">
    <location>
        <begin position="23"/>
        <end position="49"/>
    </location>
</feature>
<evidence type="ECO:0000313" key="2">
    <source>
        <dbReference type="EMBL" id="GKT15458.1"/>
    </source>
</evidence>
<reference evidence="2" key="1">
    <citation type="submission" date="2022-03" db="EMBL/GenBank/DDBJ databases">
        <title>Draft genome sequence of Aduncisulcus paluster, a free-living microaerophilic Fornicata.</title>
        <authorList>
            <person name="Yuyama I."/>
            <person name="Kume K."/>
            <person name="Tamura T."/>
            <person name="Inagaki Y."/>
            <person name="Hashimoto T."/>
        </authorList>
    </citation>
    <scope>NUCLEOTIDE SEQUENCE</scope>
    <source>
        <strain evidence="2">NY0171</strain>
    </source>
</reference>
<feature type="compositionally biased region" description="Basic residues" evidence="1">
    <location>
        <begin position="73"/>
        <end position="85"/>
    </location>
</feature>
<keyword evidence="3" id="KW-1185">Reference proteome</keyword>
<protein>
    <submittedName>
        <fullName evidence="2">Uncharacterized protein</fullName>
    </submittedName>
</protein>
<gene>
    <name evidence="2" type="ORF">ADUPG1_010715</name>
</gene>
<accession>A0ABQ5JSW8</accession>
<evidence type="ECO:0000256" key="1">
    <source>
        <dbReference type="SAM" id="MobiDB-lite"/>
    </source>
</evidence>
<proteinExistence type="predicted"/>
<comment type="caution">
    <text evidence="2">The sequence shown here is derived from an EMBL/GenBank/DDBJ whole genome shotgun (WGS) entry which is preliminary data.</text>
</comment>
<organism evidence="2 3">
    <name type="scientific">Aduncisulcus paluster</name>
    <dbReference type="NCBI Taxonomy" id="2918883"/>
    <lineage>
        <taxon>Eukaryota</taxon>
        <taxon>Metamonada</taxon>
        <taxon>Carpediemonas-like organisms</taxon>
        <taxon>Aduncisulcus</taxon>
    </lineage>
</organism>
<feature type="non-terminal residue" evidence="2">
    <location>
        <position position="264"/>
    </location>
</feature>